<keyword evidence="2" id="KW-1185">Reference proteome</keyword>
<evidence type="ECO:0000313" key="1">
    <source>
        <dbReference type="EMBL" id="KAF6358527.1"/>
    </source>
</evidence>
<protein>
    <submittedName>
        <fullName evidence="1">Uncharacterized protein</fullName>
    </submittedName>
</protein>
<proteinExistence type="predicted"/>
<organism evidence="1 2">
    <name type="scientific">Pipistrellus kuhlii</name>
    <name type="common">Kuhl's pipistrelle</name>
    <dbReference type="NCBI Taxonomy" id="59472"/>
    <lineage>
        <taxon>Eukaryota</taxon>
        <taxon>Metazoa</taxon>
        <taxon>Chordata</taxon>
        <taxon>Craniata</taxon>
        <taxon>Vertebrata</taxon>
        <taxon>Euteleostomi</taxon>
        <taxon>Mammalia</taxon>
        <taxon>Eutheria</taxon>
        <taxon>Laurasiatheria</taxon>
        <taxon>Chiroptera</taxon>
        <taxon>Yangochiroptera</taxon>
        <taxon>Vespertilionidae</taxon>
        <taxon>Pipistrellus</taxon>
    </lineage>
</organism>
<dbReference type="AlphaFoldDB" id="A0A7J7Y9A2"/>
<dbReference type="Proteomes" id="UP000558488">
    <property type="component" value="Unassembled WGS sequence"/>
</dbReference>
<reference evidence="1 2" key="1">
    <citation type="journal article" date="2020" name="Nature">
        <title>Six reference-quality genomes reveal evolution of bat adaptations.</title>
        <authorList>
            <person name="Jebb D."/>
            <person name="Huang Z."/>
            <person name="Pippel M."/>
            <person name="Hughes G.M."/>
            <person name="Lavrichenko K."/>
            <person name="Devanna P."/>
            <person name="Winkler S."/>
            <person name="Jermiin L.S."/>
            <person name="Skirmuntt E.C."/>
            <person name="Katzourakis A."/>
            <person name="Burkitt-Gray L."/>
            <person name="Ray D.A."/>
            <person name="Sullivan K.A.M."/>
            <person name="Roscito J.G."/>
            <person name="Kirilenko B.M."/>
            <person name="Davalos L.M."/>
            <person name="Corthals A.P."/>
            <person name="Power M.L."/>
            <person name="Jones G."/>
            <person name="Ransome R.D."/>
            <person name="Dechmann D.K.N."/>
            <person name="Locatelli A.G."/>
            <person name="Puechmaille S.J."/>
            <person name="Fedrigo O."/>
            <person name="Jarvis E.D."/>
            <person name="Hiller M."/>
            <person name="Vernes S.C."/>
            <person name="Myers E.W."/>
            <person name="Teeling E.C."/>
        </authorList>
    </citation>
    <scope>NUCLEOTIDE SEQUENCE [LARGE SCALE GENOMIC DNA]</scope>
    <source>
        <strain evidence="1">MPipKuh1</strain>
        <tissue evidence="1">Flight muscle</tissue>
    </source>
</reference>
<sequence length="122" mass="13610">MQEKKNLQVERIAEPVISETSSCRCSGPVLAPGSQGHPPWRTFHSVTPWRSWKGVALTFLITVTTSLPPDANGGGEWEAGRARRHWVDSWRGLSNECPMLGGSRKFQAGQLYWPFIAAMLLF</sequence>
<comment type="caution">
    <text evidence="1">The sequence shown here is derived from an EMBL/GenBank/DDBJ whole genome shotgun (WGS) entry which is preliminary data.</text>
</comment>
<evidence type="ECO:0000313" key="2">
    <source>
        <dbReference type="Proteomes" id="UP000558488"/>
    </source>
</evidence>
<dbReference type="EMBL" id="JACAGB010000006">
    <property type="protein sequence ID" value="KAF6358527.1"/>
    <property type="molecule type" value="Genomic_DNA"/>
</dbReference>
<name>A0A7J7Y9A2_PIPKU</name>
<accession>A0A7J7Y9A2</accession>
<gene>
    <name evidence="1" type="ORF">mPipKuh1_010349</name>
</gene>